<sequence length="704" mass="79698">MAPSTIPSIHLQPPSVDFIDNRLPNIHDVFRHRDVHYDPDLQKYVQNQTLTDGPHASRSRDNSQALVQPEYTFGDIEESEKFWGLIFADAMNKFTREYPKEPKQRDESGFSIRKQTTWKGVNEQLHKAREVYDGTKQGFRGRLTVDLNDRNLEDLFGDVEVFLITFPDMDKIKDAATTLVVSVMKAIEDAIGFFLSHQASRAVSALGRGKSGYQKPLLESLVAIQASSQKLIHQAQNAHFVSTQIGLKAIWDDTGRLVMSQHQTGQAIEYLIDKVDRVYREGAQFYNTVNRLLMDAEENKKARYLSLQNKIASLEEKIASLEGSSRASTPATPELSPMWPNQYSSWAGHQSPAWPSLSYYHMWPTFFPPQEAAMRPLNENSYLPPDLLSVQNPLLPPRLQSRSISSSSLLDLLGIQSDLDKTDLNTVKEYRYRIPRKFRARAEQVTQTLQFRNWVVTPNSCRLLIHGELPQQGLTIGHISPLSHFCAMLVQMLRARDKYISSIFFCGSHVEQEDGNIGGIAMMKSLLVQLLQQLPFESIPLDGTVDWNCLEKNEWSISQICDLFVHLIRSRLHRDYTFACIIDGIGHYETDELEPDVLFAMKALFQLSKETRQDSKVGETSYGDVKILVTTPFSTDAVQRLFFDDESGDDEMSFLSMSGLLEANERANMRMPGYFLSDGDLGDGDLDSSSAIASLIDSDNEDSL</sequence>
<keyword evidence="1" id="KW-0677">Repeat</keyword>
<reference evidence="4 5" key="1">
    <citation type="journal article" date="2018" name="PLoS Pathog.">
        <title>Evolution of structural diversity of trichothecenes, a family of toxins produced by plant pathogenic and entomopathogenic fungi.</title>
        <authorList>
            <person name="Proctor R.H."/>
            <person name="McCormick S.P."/>
            <person name="Kim H.S."/>
            <person name="Cardoza R.E."/>
            <person name="Stanley A.M."/>
            <person name="Lindo L."/>
            <person name="Kelly A."/>
            <person name="Brown D.W."/>
            <person name="Lee T."/>
            <person name="Vaughan M.M."/>
            <person name="Alexander N.J."/>
            <person name="Busman M."/>
            <person name="Gutierrez S."/>
        </authorList>
    </citation>
    <scope>NUCLEOTIDE SEQUENCE [LARGE SCALE GENOMIC DNA]</scope>
    <source>
        <strain evidence="4 5">IBT 40837</strain>
    </source>
</reference>
<dbReference type="PANTHER" id="PTHR40619">
    <property type="entry name" value="FUNGAL STAND N-TERMINAL GOODBYE DOMAIN-CONTAINING PROTEIN"/>
    <property type="match status" value="1"/>
</dbReference>
<dbReference type="EMBL" id="PXOA01000108">
    <property type="protein sequence ID" value="RFU80454.1"/>
    <property type="molecule type" value="Genomic_DNA"/>
</dbReference>
<evidence type="ECO:0000313" key="4">
    <source>
        <dbReference type="EMBL" id="RFU80454.1"/>
    </source>
</evidence>
<feature type="domain" description="Nephrocystin 3-like N-terminal" evidence="3">
    <location>
        <begin position="445"/>
        <end position="598"/>
    </location>
</feature>
<evidence type="ECO:0000313" key="5">
    <source>
        <dbReference type="Proteomes" id="UP000266272"/>
    </source>
</evidence>
<comment type="caution">
    <text evidence="4">The sequence shown here is derived from an EMBL/GenBank/DDBJ whole genome shotgun (WGS) entry which is preliminary data.</text>
</comment>
<evidence type="ECO:0000259" key="3">
    <source>
        <dbReference type="Pfam" id="PF24883"/>
    </source>
</evidence>
<accession>A0A395NWN2</accession>
<dbReference type="PANTHER" id="PTHR40619:SF3">
    <property type="entry name" value="FUNGAL STAND N-TERMINAL GOODBYE DOMAIN-CONTAINING PROTEIN"/>
    <property type="match status" value="1"/>
</dbReference>
<name>A0A395NWN2_TRIAR</name>
<keyword evidence="5" id="KW-1185">Reference proteome</keyword>
<dbReference type="InterPro" id="IPR056884">
    <property type="entry name" value="NPHP3-like_N"/>
</dbReference>
<organism evidence="4 5">
    <name type="scientific">Trichoderma arundinaceum</name>
    <dbReference type="NCBI Taxonomy" id="490622"/>
    <lineage>
        <taxon>Eukaryota</taxon>
        <taxon>Fungi</taxon>
        <taxon>Dikarya</taxon>
        <taxon>Ascomycota</taxon>
        <taxon>Pezizomycotina</taxon>
        <taxon>Sordariomycetes</taxon>
        <taxon>Hypocreomycetidae</taxon>
        <taxon>Hypocreales</taxon>
        <taxon>Hypocreaceae</taxon>
        <taxon>Trichoderma</taxon>
    </lineage>
</organism>
<proteinExistence type="predicted"/>
<dbReference type="Proteomes" id="UP000266272">
    <property type="component" value="Unassembled WGS sequence"/>
</dbReference>
<evidence type="ECO:0000256" key="2">
    <source>
        <dbReference type="SAM" id="Coils"/>
    </source>
</evidence>
<dbReference type="OrthoDB" id="5419927at2759"/>
<evidence type="ECO:0000256" key="1">
    <source>
        <dbReference type="ARBA" id="ARBA00022737"/>
    </source>
</evidence>
<keyword evidence="2" id="KW-0175">Coiled coil</keyword>
<feature type="coiled-coil region" evidence="2">
    <location>
        <begin position="297"/>
        <end position="324"/>
    </location>
</feature>
<dbReference type="STRING" id="490622.A0A395NWN2"/>
<gene>
    <name evidence="4" type="ORF">TARUN_1747</name>
</gene>
<dbReference type="AlphaFoldDB" id="A0A395NWN2"/>
<dbReference type="Pfam" id="PF24883">
    <property type="entry name" value="NPHP3_N"/>
    <property type="match status" value="1"/>
</dbReference>
<protein>
    <recommendedName>
        <fullName evidence="3">Nephrocystin 3-like N-terminal domain-containing protein</fullName>
    </recommendedName>
</protein>